<evidence type="ECO:0000256" key="7">
    <source>
        <dbReference type="ARBA" id="ARBA00013188"/>
    </source>
</evidence>
<dbReference type="GeneID" id="30323582"/>
<dbReference type="InterPro" id="IPR013785">
    <property type="entry name" value="Aldolase_TIM"/>
</dbReference>
<evidence type="ECO:0000256" key="13">
    <source>
        <dbReference type="PIRSR" id="PIRSR001461-2"/>
    </source>
</evidence>
<comment type="cofactor">
    <cofactor evidence="2">
        <name>Mn(2+)</name>
        <dbReference type="ChEBI" id="CHEBI:29035"/>
    </cofactor>
</comment>
<organism evidence="15">
    <name type="scientific">Serratia fonticola</name>
    <dbReference type="NCBI Taxonomy" id="47917"/>
    <lineage>
        <taxon>Bacteria</taxon>
        <taxon>Pseudomonadati</taxon>
        <taxon>Pseudomonadota</taxon>
        <taxon>Gammaproteobacteria</taxon>
        <taxon>Enterobacterales</taxon>
        <taxon>Yersiniaceae</taxon>
        <taxon>Serratia</taxon>
    </lineage>
</organism>
<keyword evidence="13" id="KW-0464">Manganese</keyword>
<feature type="binding site" evidence="14">
    <location>
        <position position="8"/>
    </location>
    <ligand>
        <name>substrate</name>
    </ligand>
</feature>
<keyword evidence="11" id="KW-0119">Carbohydrate metabolism</keyword>
<dbReference type="AlphaFoldDB" id="A0A0F7D3C4"/>
<comment type="catalytic activity">
    <reaction evidence="1 11">
        <text>D-ribulose 5-phosphate = D-xylulose 5-phosphate</text>
        <dbReference type="Rhea" id="RHEA:13677"/>
        <dbReference type="ChEBI" id="CHEBI:57737"/>
        <dbReference type="ChEBI" id="CHEBI:58121"/>
        <dbReference type="EC" id="5.1.3.1"/>
    </reaction>
</comment>
<evidence type="ECO:0000256" key="3">
    <source>
        <dbReference type="ARBA" id="ARBA00001941"/>
    </source>
</evidence>
<dbReference type="GO" id="GO:0006098">
    <property type="term" value="P:pentose-phosphate shunt"/>
    <property type="evidence" value="ECO:0007669"/>
    <property type="project" value="UniProtKB-UniRule"/>
</dbReference>
<dbReference type="InterPro" id="IPR000056">
    <property type="entry name" value="Ribul_P_3_epim-like"/>
</dbReference>
<dbReference type="SUPFAM" id="SSF51366">
    <property type="entry name" value="Ribulose-phoshate binding barrel"/>
    <property type="match status" value="1"/>
</dbReference>
<dbReference type="PROSITE" id="PS01085">
    <property type="entry name" value="RIBUL_P_3_EPIMER_1"/>
    <property type="match status" value="1"/>
</dbReference>
<evidence type="ECO:0000256" key="2">
    <source>
        <dbReference type="ARBA" id="ARBA00001936"/>
    </source>
</evidence>
<comment type="cofactor">
    <cofactor evidence="4">
        <name>Zn(2+)</name>
        <dbReference type="ChEBI" id="CHEBI:29105"/>
    </cofactor>
</comment>
<evidence type="ECO:0000256" key="10">
    <source>
        <dbReference type="NCBIfam" id="TIGR01163"/>
    </source>
</evidence>
<reference evidence="15" key="1">
    <citation type="submission" date="2019-05" db="EMBL/GenBank/DDBJ databases">
        <authorList>
            <consortium name="Pathogen Informatics"/>
        </authorList>
    </citation>
    <scope>NUCLEOTIDE SEQUENCE [LARGE SCALE GENOMIC DNA]</scope>
    <source>
        <strain evidence="15">NCTC12965</strain>
    </source>
</reference>
<evidence type="ECO:0000256" key="12">
    <source>
        <dbReference type="PIRSR" id="PIRSR001461-1"/>
    </source>
</evidence>
<dbReference type="Gene3D" id="3.20.20.70">
    <property type="entry name" value="Aldolase class I"/>
    <property type="match status" value="1"/>
</dbReference>
<feature type="binding site" evidence="13">
    <location>
        <position position="33"/>
    </location>
    <ligand>
        <name>a divalent metal cation</name>
        <dbReference type="ChEBI" id="CHEBI:60240"/>
    </ligand>
</feature>
<dbReference type="InterPro" id="IPR011060">
    <property type="entry name" value="RibuloseP-bd_barrel"/>
</dbReference>
<dbReference type="RefSeq" id="WP_024485144.1">
    <property type="nucleotide sequence ID" value="NZ_CAMKUH010000005.1"/>
</dbReference>
<dbReference type="NCBIfam" id="NF004076">
    <property type="entry name" value="PRK05581.1-4"/>
    <property type="match status" value="1"/>
</dbReference>
<dbReference type="KEGG" id="sfw:WN53_25705"/>
<gene>
    <name evidence="15" type="primary">rpe_1</name>
    <name evidence="15" type="ORF">NCTC12965_05738</name>
</gene>
<feature type="binding site" evidence="13">
    <location>
        <position position="66"/>
    </location>
    <ligand>
        <name>a divalent metal cation</name>
        <dbReference type="ChEBI" id="CHEBI:60240"/>
    </ligand>
</feature>
<keyword evidence="13" id="KW-0862">Zinc</keyword>
<dbReference type="GO" id="GO:0046872">
    <property type="term" value="F:metal ion binding"/>
    <property type="evidence" value="ECO:0007669"/>
    <property type="project" value="UniProtKB-KW"/>
</dbReference>
<keyword evidence="8 13" id="KW-0479">Metal-binding</keyword>
<comment type="cofactor">
    <cofactor evidence="3">
        <name>Co(2+)</name>
        <dbReference type="ChEBI" id="CHEBI:48828"/>
    </cofactor>
</comment>
<dbReference type="PANTHER" id="PTHR11749">
    <property type="entry name" value="RIBULOSE-5-PHOSPHATE-3-EPIMERASE"/>
    <property type="match status" value="1"/>
</dbReference>
<dbReference type="EMBL" id="CABEEZ010000118">
    <property type="protein sequence ID" value="VTR48845.1"/>
    <property type="molecule type" value="Genomic_DNA"/>
</dbReference>
<dbReference type="CDD" id="cd00429">
    <property type="entry name" value="RPE"/>
    <property type="match status" value="1"/>
</dbReference>
<evidence type="ECO:0000256" key="9">
    <source>
        <dbReference type="ARBA" id="ARBA00023235"/>
    </source>
</evidence>
<evidence type="ECO:0000256" key="6">
    <source>
        <dbReference type="ARBA" id="ARBA00009541"/>
    </source>
</evidence>
<evidence type="ECO:0000256" key="5">
    <source>
        <dbReference type="ARBA" id="ARBA00001954"/>
    </source>
</evidence>
<sequence length="230" mass="25204">MNNAFCPSLMCVDFSRLAEELAELEAAGAAMFHIDIMDGHFVPNLALGPEDIKAVAKLAKIPYDAHLMMSNPDAYIDKFADLGCNIIYVHAEAPTHLHRTLSNIRQRGVKAGVAINPGTPLSCLSEVLDVVDVVLVMSVNPGFAGQPFIHHAIDKTRRLRQMLREHHSAAKIAIDGAISPDIVKALAADVDMFILGTAGLFRKEMNYQQAMQILQEQARLGEQNTEQYTA</sequence>
<feature type="binding site" evidence="13">
    <location>
        <position position="35"/>
    </location>
    <ligand>
        <name>a divalent metal cation</name>
        <dbReference type="ChEBI" id="CHEBI:60240"/>
    </ligand>
</feature>
<evidence type="ECO:0000256" key="8">
    <source>
        <dbReference type="ARBA" id="ARBA00022723"/>
    </source>
</evidence>
<accession>A0A0F7D3C4</accession>
<name>A0A0F7D3C4_SERFO</name>
<dbReference type="NCBIfam" id="TIGR01163">
    <property type="entry name" value="rpe"/>
    <property type="match status" value="1"/>
</dbReference>
<dbReference type="InterPro" id="IPR026019">
    <property type="entry name" value="Ribul_P_3_epim"/>
</dbReference>
<evidence type="ECO:0000256" key="1">
    <source>
        <dbReference type="ARBA" id="ARBA00001782"/>
    </source>
</evidence>
<dbReference type="FunFam" id="3.20.20.70:FF:000004">
    <property type="entry name" value="Ribulose-phosphate 3-epimerase"/>
    <property type="match status" value="1"/>
</dbReference>
<evidence type="ECO:0000256" key="4">
    <source>
        <dbReference type="ARBA" id="ARBA00001947"/>
    </source>
</evidence>
<dbReference type="GO" id="GO:0005975">
    <property type="term" value="P:carbohydrate metabolic process"/>
    <property type="evidence" value="ECO:0007669"/>
    <property type="project" value="InterPro"/>
</dbReference>
<keyword evidence="13" id="KW-0170">Cobalt</keyword>
<dbReference type="GO" id="GO:0005737">
    <property type="term" value="C:cytoplasm"/>
    <property type="evidence" value="ECO:0007669"/>
    <property type="project" value="UniProtKB-ARBA"/>
</dbReference>
<feature type="binding site" evidence="14">
    <location>
        <begin position="142"/>
        <end position="145"/>
    </location>
    <ligand>
        <name>substrate</name>
    </ligand>
</feature>
<comment type="similarity">
    <text evidence="6 11">Belongs to the ribulose-phosphate 3-epimerase family.</text>
</comment>
<protein>
    <recommendedName>
        <fullName evidence="7 10">Ribulose-phosphate 3-epimerase</fullName>
        <ecNumber evidence="7 10">5.1.3.1</ecNumber>
    </recommendedName>
</protein>
<feature type="active site" description="Proton donor" evidence="12">
    <location>
        <position position="175"/>
    </location>
</feature>
<comment type="cofactor">
    <cofactor evidence="13">
        <name>a divalent metal cation</name>
        <dbReference type="ChEBI" id="CHEBI:60240"/>
    </cofactor>
    <text evidence="13">Binds 1 divalent metal cation per subunit.</text>
</comment>
<feature type="active site" description="Proton acceptor" evidence="12">
    <location>
        <position position="35"/>
    </location>
</feature>
<dbReference type="PIRSF" id="PIRSF001461">
    <property type="entry name" value="RPE"/>
    <property type="match status" value="1"/>
</dbReference>
<dbReference type="EC" id="5.1.3.1" evidence="7 10"/>
<evidence type="ECO:0000256" key="14">
    <source>
        <dbReference type="PIRSR" id="PIRSR001461-3"/>
    </source>
</evidence>
<feature type="binding site" evidence="13">
    <location>
        <position position="175"/>
    </location>
    <ligand>
        <name>a divalent metal cation</name>
        <dbReference type="ChEBI" id="CHEBI:60240"/>
    </ligand>
</feature>
<evidence type="ECO:0000313" key="15">
    <source>
        <dbReference type="EMBL" id="VTR48845.1"/>
    </source>
</evidence>
<feature type="binding site" evidence="14">
    <location>
        <begin position="196"/>
        <end position="197"/>
    </location>
    <ligand>
        <name>substrate</name>
    </ligand>
</feature>
<keyword evidence="9 11" id="KW-0413">Isomerase</keyword>
<dbReference type="GO" id="GO:0004750">
    <property type="term" value="F:D-ribulose-phosphate 3-epimerase activity"/>
    <property type="evidence" value="ECO:0007669"/>
    <property type="project" value="UniProtKB-UniRule"/>
</dbReference>
<feature type="binding site" evidence="14">
    <location>
        <position position="66"/>
    </location>
    <ligand>
        <name>substrate</name>
    </ligand>
</feature>
<proteinExistence type="inferred from homology"/>
<evidence type="ECO:0000256" key="11">
    <source>
        <dbReference type="PIRNR" id="PIRNR001461"/>
    </source>
</evidence>
<dbReference type="Pfam" id="PF00834">
    <property type="entry name" value="Ribul_P_3_epim"/>
    <property type="match status" value="1"/>
</dbReference>
<comment type="cofactor">
    <cofactor evidence="5">
        <name>Fe(2+)</name>
        <dbReference type="ChEBI" id="CHEBI:29033"/>
    </cofactor>
</comment>